<sequence>MRRVLRSAPNRSAAVGHGRSLVPRLRCFSDAAAISTPTTPTTAVTATPPKPAKNASASSFTPRAHFEAGNITTSFFLGHHKAGLHRMKEMVGSVELIIECRDYRVPLSSRNPLFEETLQGKERVVVYTKRDLGMEVLDEKTRDIMARWHYPHKVMFSDMANRNDIRQIIEHAQEVAHAHDSIIGTRVLIVGMPNVGKSTLLNALRRVGTGSSTKAAQTGGQPGITRKLSNTVKISDPSRHKNDPLIYVIDSPGVFVPYMPNPLTMLKLALVGSVKDSLVPTLTLADFLLFKLNIEDPGLYREWSPPTNNVLDFLRNAAMRTGKLVKGGEPDYDAVAIWLIARYRAGLLGRFILDEVKEGGLEEWLSGEGKTVESETAARGRVRKEKIETRKKRRAGLESDV</sequence>
<feature type="compositionally biased region" description="Basic residues" evidence="3">
    <location>
        <begin position="380"/>
        <end position="394"/>
    </location>
</feature>
<dbReference type="Gene3D" id="1.10.1580.10">
    <property type="match status" value="1"/>
</dbReference>
<evidence type="ECO:0000313" key="5">
    <source>
        <dbReference type="EMBL" id="KAA8907438.1"/>
    </source>
</evidence>
<dbReference type="GO" id="GO:0003924">
    <property type="term" value="F:GTPase activity"/>
    <property type="evidence" value="ECO:0007669"/>
    <property type="project" value="TreeGrafter"/>
</dbReference>
<dbReference type="OrthoDB" id="269151at2759"/>
<evidence type="ECO:0000256" key="2">
    <source>
        <dbReference type="ARBA" id="ARBA00023134"/>
    </source>
</evidence>
<dbReference type="InterPro" id="IPR027417">
    <property type="entry name" value="P-loop_NTPase"/>
</dbReference>
<dbReference type="Proteomes" id="UP000326924">
    <property type="component" value="Unassembled WGS sequence"/>
</dbReference>
<dbReference type="CDD" id="cd01856">
    <property type="entry name" value="YlqF"/>
    <property type="match status" value="1"/>
</dbReference>
<evidence type="ECO:0000259" key="4">
    <source>
        <dbReference type="Pfam" id="PF01926"/>
    </source>
</evidence>
<dbReference type="GO" id="GO:0005739">
    <property type="term" value="C:mitochondrion"/>
    <property type="evidence" value="ECO:0007669"/>
    <property type="project" value="TreeGrafter"/>
</dbReference>
<gene>
    <name evidence="5" type="ORF">FN846DRAFT_811929</name>
</gene>
<keyword evidence="1" id="KW-0547">Nucleotide-binding</keyword>
<dbReference type="Gene3D" id="3.40.50.300">
    <property type="entry name" value="P-loop containing nucleotide triphosphate hydrolases"/>
    <property type="match status" value="1"/>
</dbReference>
<dbReference type="InParanoid" id="A0A5J5EYD0"/>
<dbReference type="EMBL" id="VXIS01000079">
    <property type="protein sequence ID" value="KAA8907438.1"/>
    <property type="molecule type" value="Genomic_DNA"/>
</dbReference>
<evidence type="ECO:0000256" key="3">
    <source>
        <dbReference type="SAM" id="MobiDB-lite"/>
    </source>
</evidence>
<comment type="caution">
    <text evidence="5">The sequence shown here is derived from an EMBL/GenBank/DDBJ whole genome shotgun (WGS) entry which is preliminary data.</text>
</comment>
<evidence type="ECO:0000313" key="6">
    <source>
        <dbReference type="Proteomes" id="UP000326924"/>
    </source>
</evidence>
<dbReference type="InterPro" id="IPR006073">
    <property type="entry name" value="GTP-bd"/>
</dbReference>
<keyword evidence="6" id="KW-1185">Reference proteome</keyword>
<dbReference type="AlphaFoldDB" id="A0A5J5EYD0"/>
<reference evidence="5 6" key="1">
    <citation type="submission" date="2019-09" db="EMBL/GenBank/DDBJ databases">
        <title>Draft genome of the ectomycorrhizal ascomycete Sphaerosporella brunnea.</title>
        <authorList>
            <consortium name="DOE Joint Genome Institute"/>
            <person name="Benucci G.M."/>
            <person name="Marozzi G."/>
            <person name="Antonielli L."/>
            <person name="Sanchez S."/>
            <person name="Marco P."/>
            <person name="Wang X."/>
            <person name="Falini L.B."/>
            <person name="Barry K."/>
            <person name="Haridas S."/>
            <person name="Lipzen A."/>
            <person name="Labutti K."/>
            <person name="Grigoriev I.V."/>
            <person name="Murat C."/>
            <person name="Martin F."/>
            <person name="Albertini E."/>
            <person name="Donnini D."/>
            <person name="Bonito G."/>
        </authorList>
    </citation>
    <scope>NUCLEOTIDE SEQUENCE [LARGE SCALE GENOMIC DNA]</scope>
    <source>
        <strain evidence="5 6">Sb_GMNB300</strain>
    </source>
</reference>
<dbReference type="SUPFAM" id="SSF52540">
    <property type="entry name" value="P-loop containing nucleoside triphosphate hydrolases"/>
    <property type="match status" value="1"/>
</dbReference>
<dbReference type="PANTHER" id="PTHR45782">
    <property type="entry name" value="MITOCHONDRIAL RIBOSOME-ASSOCIATED GTPASE 1"/>
    <property type="match status" value="1"/>
</dbReference>
<feature type="region of interest" description="Disordered" evidence="3">
    <location>
        <begin position="37"/>
        <end position="59"/>
    </location>
</feature>
<feature type="domain" description="G" evidence="4">
    <location>
        <begin position="186"/>
        <end position="258"/>
    </location>
</feature>
<protein>
    <submittedName>
        <fullName evidence="5">P-loop containing nucleoside triphosphate hydrolase protein</fullName>
    </submittedName>
</protein>
<dbReference type="FunCoup" id="A0A5J5EYD0">
    <property type="interactions" value="771"/>
</dbReference>
<name>A0A5J5EYD0_9PEZI</name>
<proteinExistence type="predicted"/>
<evidence type="ECO:0000256" key="1">
    <source>
        <dbReference type="ARBA" id="ARBA00022741"/>
    </source>
</evidence>
<dbReference type="GO" id="GO:0005525">
    <property type="term" value="F:GTP binding"/>
    <property type="evidence" value="ECO:0007669"/>
    <property type="project" value="UniProtKB-KW"/>
</dbReference>
<keyword evidence="2" id="KW-0342">GTP-binding</keyword>
<dbReference type="Pfam" id="PF01926">
    <property type="entry name" value="MMR_HSR1"/>
    <property type="match status" value="1"/>
</dbReference>
<dbReference type="InterPro" id="IPR023179">
    <property type="entry name" value="GTP-bd_ortho_bundle_sf"/>
</dbReference>
<accession>A0A5J5EYD0</accession>
<dbReference type="GO" id="GO:0032543">
    <property type="term" value="P:mitochondrial translation"/>
    <property type="evidence" value="ECO:0007669"/>
    <property type="project" value="TreeGrafter"/>
</dbReference>
<dbReference type="PANTHER" id="PTHR45782:SF4">
    <property type="entry name" value="MITOCHONDRIAL RIBOSOME-ASSOCIATED GTPASE 1"/>
    <property type="match status" value="1"/>
</dbReference>
<organism evidence="5 6">
    <name type="scientific">Sphaerosporella brunnea</name>
    <dbReference type="NCBI Taxonomy" id="1250544"/>
    <lineage>
        <taxon>Eukaryota</taxon>
        <taxon>Fungi</taxon>
        <taxon>Dikarya</taxon>
        <taxon>Ascomycota</taxon>
        <taxon>Pezizomycotina</taxon>
        <taxon>Pezizomycetes</taxon>
        <taxon>Pezizales</taxon>
        <taxon>Pyronemataceae</taxon>
        <taxon>Sphaerosporella</taxon>
    </lineage>
</organism>
<feature type="region of interest" description="Disordered" evidence="3">
    <location>
        <begin position="375"/>
        <end position="401"/>
    </location>
</feature>
<keyword evidence="5" id="KW-0378">Hydrolase</keyword>